<feature type="domain" description="ABC transmembrane type-1" evidence="8">
    <location>
        <begin position="205"/>
        <end position="384"/>
    </location>
</feature>
<dbReference type="GO" id="GO:0031460">
    <property type="term" value="P:glycine betaine transport"/>
    <property type="evidence" value="ECO:0007669"/>
    <property type="project" value="TreeGrafter"/>
</dbReference>
<dbReference type="AlphaFoldDB" id="A0A6G9YQ84"/>
<feature type="transmembrane region" description="Helical" evidence="6">
    <location>
        <begin position="335"/>
        <end position="355"/>
    </location>
</feature>
<accession>A0A6G9YQ84</accession>
<feature type="transmembrane region" description="Helical" evidence="6">
    <location>
        <begin position="367"/>
        <end position="390"/>
    </location>
</feature>
<evidence type="ECO:0000256" key="6">
    <source>
        <dbReference type="RuleBase" id="RU363032"/>
    </source>
</evidence>
<protein>
    <submittedName>
        <fullName evidence="9">ABC transporter permease subunit</fullName>
    </submittedName>
</protein>
<dbReference type="Gene3D" id="1.10.3720.10">
    <property type="entry name" value="MetI-like"/>
    <property type="match status" value="1"/>
</dbReference>
<dbReference type="PANTHER" id="PTHR30177">
    <property type="entry name" value="GLYCINE BETAINE/L-PROLINE TRANSPORT SYSTEM PERMEASE PROTEIN PROW"/>
    <property type="match status" value="1"/>
</dbReference>
<dbReference type="EMBL" id="CP046172">
    <property type="protein sequence ID" value="QIS15341.1"/>
    <property type="molecule type" value="Genomic_DNA"/>
</dbReference>
<feature type="transmembrane region" description="Helical" evidence="6">
    <location>
        <begin position="271"/>
        <end position="290"/>
    </location>
</feature>
<dbReference type="InterPro" id="IPR035906">
    <property type="entry name" value="MetI-like_sf"/>
</dbReference>
<keyword evidence="10" id="KW-1185">Reference proteome</keyword>
<dbReference type="InterPro" id="IPR000515">
    <property type="entry name" value="MetI-like"/>
</dbReference>
<dbReference type="InterPro" id="IPR051204">
    <property type="entry name" value="ABC_transp_perm/SBD"/>
</dbReference>
<gene>
    <name evidence="9" type="ORF">F5544_37575</name>
</gene>
<evidence type="ECO:0000256" key="5">
    <source>
        <dbReference type="ARBA" id="ARBA00023136"/>
    </source>
</evidence>
<feature type="transmembrane region" description="Helical" evidence="6">
    <location>
        <begin position="209"/>
        <end position="231"/>
    </location>
</feature>
<evidence type="ECO:0000256" key="3">
    <source>
        <dbReference type="ARBA" id="ARBA00022692"/>
    </source>
</evidence>
<organism evidence="9 10">
    <name type="scientific">Nocardia arthritidis</name>
    <dbReference type="NCBI Taxonomy" id="228602"/>
    <lineage>
        <taxon>Bacteria</taxon>
        <taxon>Bacillati</taxon>
        <taxon>Actinomycetota</taxon>
        <taxon>Actinomycetes</taxon>
        <taxon>Mycobacteriales</taxon>
        <taxon>Nocardiaceae</taxon>
        <taxon>Nocardia</taxon>
    </lineage>
</organism>
<comment type="similarity">
    <text evidence="6">Belongs to the binding-protein-dependent transport system permease family.</text>
</comment>
<evidence type="ECO:0000256" key="1">
    <source>
        <dbReference type="ARBA" id="ARBA00004141"/>
    </source>
</evidence>
<feature type="transmembrane region" description="Helical" evidence="6">
    <location>
        <begin position="238"/>
        <end position="265"/>
    </location>
</feature>
<dbReference type="Pfam" id="PF00528">
    <property type="entry name" value="BPD_transp_1"/>
    <property type="match status" value="1"/>
</dbReference>
<keyword evidence="3 6" id="KW-0812">Transmembrane</keyword>
<feature type="region of interest" description="Disordered" evidence="7">
    <location>
        <begin position="47"/>
        <end position="176"/>
    </location>
</feature>
<evidence type="ECO:0000256" key="7">
    <source>
        <dbReference type="SAM" id="MobiDB-lite"/>
    </source>
</evidence>
<evidence type="ECO:0000259" key="8">
    <source>
        <dbReference type="PROSITE" id="PS50928"/>
    </source>
</evidence>
<keyword evidence="2 6" id="KW-0813">Transport</keyword>
<evidence type="ECO:0000256" key="4">
    <source>
        <dbReference type="ARBA" id="ARBA00022989"/>
    </source>
</evidence>
<keyword evidence="5 6" id="KW-0472">Membrane</keyword>
<dbReference type="KEGG" id="nah:F5544_37575"/>
<dbReference type="PANTHER" id="PTHR30177:SF33">
    <property type="entry name" value="POSSIBLE OSMOPROTECTANT (GLYCINE BETAINE_CARNITINE_CHOLINE_L-PROLINE) TRANSPORT INTEGRAL MEMBRANE PROTEIN ABC TRANSPORTER PROZ"/>
    <property type="match status" value="1"/>
</dbReference>
<dbReference type="CDD" id="cd06261">
    <property type="entry name" value="TM_PBP2"/>
    <property type="match status" value="1"/>
</dbReference>
<feature type="compositionally biased region" description="Basic residues" evidence="7">
    <location>
        <begin position="67"/>
        <end position="79"/>
    </location>
</feature>
<feature type="compositionally biased region" description="Basic and acidic residues" evidence="7">
    <location>
        <begin position="47"/>
        <end position="56"/>
    </location>
</feature>
<sequence length="406" mass="43852">MAAAGDRDGGQPGLYRAIAGAVRDHPAAHRHLDHRPAERDHRAHRLFDRAAGDRRSGGAGFGARDGARRRGRGRLRRAAAHADRRHAAGRTGFRIQPAGRRRHQYRHGLGRRADRRRWTRQAVHPGISARLSGRDHRGHHRDAGARADRRPAGVRARPDRDAVDSRRRPGHPSERHSGVNLFLDAWHYLTDGANWGGSTGIETRIGQHIWYSFLAVALSAVVAVPLGLVIGHTRRGSALLVGFANAMRALPTLGLLTFLVLLLGLGLIPPLLALITVGIPPLLAGAYAGIANVPADVVDASRAMGMNERQILFRVEIPNALPILLTGLRGATLQVVATATIAAYVNLGGLGRYIFDGISLYRYDRVLVGALLVAVLAMLLDGLLAFATWATTPGTGRLRRAPRANS</sequence>
<evidence type="ECO:0000313" key="9">
    <source>
        <dbReference type="EMBL" id="QIS15341.1"/>
    </source>
</evidence>
<dbReference type="GO" id="GO:0005886">
    <property type="term" value="C:plasma membrane"/>
    <property type="evidence" value="ECO:0007669"/>
    <property type="project" value="UniProtKB-SubCell"/>
</dbReference>
<dbReference type="SUPFAM" id="SSF161098">
    <property type="entry name" value="MetI-like"/>
    <property type="match status" value="1"/>
</dbReference>
<evidence type="ECO:0000313" key="10">
    <source>
        <dbReference type="Proteomes" id="UP000503540"/>
    </source>
</evidence>
<dbReference type="Proteomes" id="UP000503540">
    <property type="component" value="Chromosome"/>
</dbReference>
<evidence type="ECO:0000256" key="2">
    <source>
        <dbReference type="ARBA" id="ARBA00022448"/>
    </source>
</evidence>
<comment type="subcellular location">
    <subcellularLocation>
        <location evidence="6">Cell membrane</location>
        <topology evidence="6">Multi-pass membrane protein</topology>
    </subcellularLocation>
    <subcellularLocation>
        <location evidence="1">Membrane</location>
        <topology evidence="1">Multi-pass membrane protein</topology>
    </subcellularLocation>
</comment>
<feature type="compositionally biased region" description="Basic residues" evidence="7">
    <location>
        <begin position="99"/>
        <end position="119"/>
    </location>
</feature>
<reference evidence="9 10" key="1">
    <citation type="journal article" date="2019" name="ACS Chem. Biol.">
        <title>Identification and Mobilization of a Cryptic Antibiotic Biosynthesis Gene Locus from a Human-Pathogenic Nocardia Isolate.</title>
        <authorList>
            <person name="Herisse M."/>
            <person name="Ishida K."/>
            <person name="Porter J.L."/>
            <person name="Howden B."/>
            <person name="Hertweck C."/>
            <person name="Stinear T.P."/>
            <person name="Pidot S.J."/>
        </authorList>
    </citation>
    <scope>NUCLEOTIDE SEQUENCE [LARGE SCALE GENOMIC DNA]</scope>
    <source>
        <strain evidence="9 10">AUSMDU00012717</strain>
    </source>
</reference>
<dbReference type="PROSITE" id="PS50928">
    <property type="entry name" value="ABC_TM1"/>
    <property type="match status" value="1"/>
</dbReference>
<name>A0A6G9YQ84_9NOCA</name>
<proteinExistence type="inferred from homology"/>
<feature type="compositionally biased region" description="Basic and acidic residues" evidence="7">
    <location>
        <begin position="141"/>
        <end position="176"/>
    </location>
</feature>
<keyword evidence="4 6" id="KW-1133">Transmembrane helix</keyword>
<dbReference type="GO" id="GO:0055085">
    <property type="term" value="P:transmembrane transport"/>
    <property type="evidence" value="ECO:0007669"/>
    <property type="project" value="InterPro"/>
</dbReference>